<protein>
    <recommendedName>
        <fullName evidence="4">DDE-1 domain-containing protein</fullName>
    </recommendedName>
</protein>
<evidence type="ECO:0008006" key="4">
    <source>
        <dbReference type="Google" id="ProtNLM"/>
    </source>
</evidence>
<comment type="caution">
    <text evidence="2">The sequence shown here is derived from an EMBL/GenBank/DDBJ whole genome shotgun (WGS) entry which is preliminary data.</text>
</comment>
<gene>
    <name evidence="2" type="ORF">PR048_013070</name>
</gene>
<dbReference type="Proteomes" id="UP001159363">
    <property type="component" value="Chromosome X"/>
</dbReference>
<reference evidence="2 3" key="1">
    <citation type="submission" date="2023-02" db="EMBL/GenBank/DDBJ databases">
        <title>LHISI_Scaffold_Assembly.</title>
        <authorList>
            <person name="Stuart O.P."/>
            <person name="Cleave R."/>
            <person name="Magrath M.J.L."/>
            <person name="Mikheyev A.S."/>
        </authorList>
    </citation>
    <scope>NUCLEOTIDE SEQUENCE [LARGE SCALE GENOMIC DNA]</scope>
    <source>
        <strain evidence="2">Daus_M_001</strain>
        <tissue evidence="2">Leg muscle</tissue>
    </source>
</reference>
<feature type="compositionally biased region" description="Polar residues" evidence="1">
    <location>
        <begin position="113"/>
        <end position="130"/>
    </location>
</feature>
<evidence type="ECO:0000313" key="2">
    <source>
        <dbReference type="EMBL" id="KAJ8886858.1"/>
    </source>
</evidence>
<dbReference type="EMBL" id="JARBHB010000004">
    <property type="protein sequence ID" value="KAJ8886858.1"/>
    <property type="molecule type" value="Genomic_DNA"/>
</dbReference>
<feature type="region of interest" description="Disordered" evidence="1">
    <location>
        <begin position="197"/>
        <end position="221"/>
    </location>
</feature>
<evidence type="ECO:0000256" key="1">
    <source>
        <dbReference type="SAM" id="MobiDB-lite"/>
    </source>
</evidence>
<accession>A0ABQ9HR51</accession>
<organism evidence="2 3">
    <name type="scientific">Dryococelus australis</name>
    <dbReference type="NCBI Taxonomy" id="614101"/>
    <lineage>
        <taxon>Eukaryota</taxon>
        <taxon>Metazoa</taxon>
        <taxon>Ecdysozoa</taxon>
        <taxon>Arthropoda</taxon>
        <taxon>Hexapoda</taxon>
        <taxon>Insecta</taxon>
        <taxon>Pterygota</taxon>
        <taxon>Neoptera</taxon>
        <taxon>Polyneoptera</taxon>
        <taxon>Phasmatodea</taxon>
        <taxon>Verophasmatodea</taxon>
        <taxon>Anareolatae</taxon>
        <taxon>Phasmatidae</taxon>
        <taxon>Eurycanthinae</taxon>
        <taxon>Dryococelus</taxon>
    </lineage>
</organism>
<feature type="region of interest" description="Disordered" evidence="1">
    <location>
        <begin position="106"/>
        <end position="130"/>
    </location>
</feature>
<proteinExistence type="predicted"/>
<feature type="region of interest" description="Disordered" evidence="1">
    <location>
        <begin position="144"/>
        <end position="165"/>
    </location>
</feature>
<sequence length="221" mass="24749">MQAINFCIEHLITLLSLPPHASHRFQPLDVGFFGPLKKAFAEEADKWLMSHPGRAITQHDVSKIFTCAYMRVATLDFRLTGMHPFNPDVFFDEHFAPAEVADRPQEQLKVTEEGNSPNAPENSTILENDDPQTQTDVLGEQDSIAEPPRVPASNITPPPKCITSRKRKTAVKMSEIMFASPFKNSLLVSQMAKKIQPRKQVKKKLQLDNPTIPSRSAVHAV</sequence>
<evidence type="ECO:0000313" key="3">
    <source>
        <dbReference type="Proteomes" id="UP001159363"/>
    </source>
</evidence>
<name>A0ABQ9HR51_9NEOP</name>
<keyword evidence="3" id="KW-1185">Reference proteome</keyword>